<name>A0A645JD66_9ZZZZ</name>
<dbReference type="EMBL" id="VSSQ01137264">
    <property type="protein sequence ID" value="MPN61112.1"/>
    <property type="molecule type" value="Genomic_DNA"/>
</dbReference>
<organism evidence="1">
    <name type="scientific">bioreactor metagenome</name>
    <dbReference type="NCBI Taxonomy" id="1076179"/>
    <lineage>
        <taxon>unclassified sequences</taxon>
        <taxon>metagenomes</taxon>
        <taxon>ecological metagenomes</taxon>
    </lineage>
</organism>
<dbReference type="AlphaFoldDB" id="A0A645JD66"/>
<sequence length="115" mass="12179">MTVPLSGNVASLSHVGCLPLIVSLLPQLRGGVGLLLRSAIKVPLLLVQELTASLPLRSQLGHSLPVQVVVEQVLVGQHPQLAHPVEPDQTGLLDLTEQFVGSQQLRQSLLPGHAD</sequence>
<reference evidence="1" key="1">
    <citation type="submission" date="2019-08" db="EMBL/GenBank/DDBJ databases">
        <authorList>
            <person name="Kucharzyk K."/>
            <person name="Murdoch R.W."/>
            <person name="Higgins S."/>
            <person name="Loffler F."/>
        </authorList>
    </citation>
    <scope>NUCLEOTIDE SEQUENCE</scope>
</reference>
<evidence type="ECO:0000313" key="1">
    <source>
        <dbReference type="EMBL" id="MPN61112.1"/>
    </source>
</evidence>
<gene>
    <name evidence="1" type="ORF">SDC9_208846</name>
</gene>
<protein>
    <submittedName>
        <fullName evidence="1">Uncharacterized protein</fullName>
    </submittedName>
</protein>
<proteinExistence type="predicted"/>
<accession>A0A645JD66</accession>
<comment type="caution">
    <text evidence="1">The sequence shown here is derived from an EMBL/GenBank/DDBJ whole genome shotgun (WGS) entry which is preliminary data.</text>
</comment>